<keyword evidence="3" id="KW-1185">Reference proteome</keyword>
<feature type="compositionally biased region" description="Basic and acidic residues" evidence="1">
    <location>
        <begin position="20"/>
        <end position="45"/>
    </location>
</feature>
<sequence>MIKKFPERNANPNTKPIPSRPEDQPSMDSRDGHGLSKEEALRSKK</sequence>
<proteinExistence type="predicted"/>
<dbReference type="Proteomes" id="UP001176021">
    <property type="component" value="Unassembled WGS sequence"/>
</dbReference>
<name>A0ABT8QQT7_9FIRM</name>
<dbReference type="EMBL" id="JAMJEV010000009">
    <property type="protein sequence ID" value="MDO0823719.1"/>
    <property type="molecule type" value="Genomic_DNA"/>
</dbReference>
<feature type="region of interest" description="Disordered" evidence="1">
    <location>
        <begin position="1"/>
        <end position="45"/>
    </location>
</feature>
<evidence type="ECO:0000313" key="2">
    <source>
        <dbReference type="EMBL" id="MDO0823719.1"/>
    </source>
</evidence>
<gene>
    <name evidence="2" type="ORF">M8H41_12765</name>
</gene>
<organism evidence="2 3">
    <name type="scientific">Desulfosporosinus nitroreducens</name>
    <dbReference type="NCBI Taxonomy" id="2018668"/>
    <lineage>
        <taxon>Bacteria</taxon>
        <taxon>Bacillati</taxon>
        <taxon>Bacillota</taxon>
        <taxon>Clostridia</taxon>
        <taxon>Eubacteriales</taxon>
        <taxon>Desulfitobacteriaceae</taxon>
        <taxon>Desulfosporosinus</taxon>
    </lineage>
</organism>
<evidence type="ECO:0000313" key="3">
    <source>
        <dbReference type="Proteomes" id="UP001176021"/>
    </source>
</evidence>
<comment type="caution">
    <text evidence="2">The sequence shown here is derived from an EMBL/GenBank/DDBJ whole genome shotgun (WGS) entry which is preliminary data.</text>
</comment>
<evidence type="ECO:0000256" key="1">
    <source>
        <dbReference type="SAM" id="MobiDB-lite"/>
    </source>
</evidence>
<dbReference type="RefSeq" id="WP_007778236.1">
    <property type="nucleotide sequence ID" value="NZ_JAMHFY010000013.1"/>
</dbReference>
<accession>A0ABT8QQT7</accession>
<protein>
    <submittedName>
        <fullName evidence="2">Uncharacterized protein</fullName>
    </submittedName>
</protein>
<reference evidence="2" key="1">
    <citation type="submission" date="2022-05" db="EMBL/GenBank/DDBJ databases">
        <title>Expanded diversity of anoxic marine methylotrophy in a Black Sea sulfate reducing microorganism.</title>
        <authorList>
            <person name="Fischer P.Q."/>
            <person name="Stams A.J.M."/>
            <person name="Villanueva L."/>
            <person name="Sousa D.Z."/>
        </authorList>
    </citation>
    <scope>NUCLEOTIDE SEQUENCE</scope>
    <source>
        <strain evidence="2">P130</strain>
    </source>
</reference>